<evidence type="ECO:0000313" key="4">
    <source>
        <dbReference type="EMBL" id="MEJ8825887.1"/>
    </source>
</evidence>
<comment type="caution">
    <text evidence="4">The sequence shown here is derived from an EMBL/GenBank/DDBJ whole genome shotgun (WGS) entry which is preliminary data.</text>
</comment>
<dbReference type="PANTHER" id="PTHR43477">
    <property type="entry name" value="DIHYDROANTICAPSIN 7-DEHYDROGENASE"/>
    <property type="match status" value="1"/>
</dbReference>
<evidence type="ECO:0000256" key="2">
    <source>
        <dbReference type="ARBA" id="ARBA00023002"/>
    </source>
</evidence>
<dbReference type="PRINTS" id="PR00080">
    <property type="entry name" value="SDRFAMILY"/>
</dbReference>
<dbReference type="Gene3D" id="3.40.50.720">
    <property type="entry name" value="NAD(P)-binding Rossmann-like Domain"/>
    <property type="match status" value="1"/>
</dbReference>
<dbReference type="SUPFAM" id="SSF51735">
    <property type="entry name" value="NAD(P)-binding Rossmann-fold domains"/>
    <property type="match status" value="1"/>
</dbReference>
<keyword evidence="2" id="KW-0560">Oxidoreductase</keyword>
<name>A0ABU8W749_9BURK</name>
<evidence type="ECO:0000313" key="5">
    <source>
        <dbReference type="Proteomes" id="UP001363010"/>
    </source>
</evidence>
<feature type="domain" description="Ketoreductase" evidence="3">
    <location>
        <begin position="8"/>
        <end position="192"/>
    </location>
</feature>
<dbReference type="InterPro" id="IPR020904">
    <property type="entry name" value="Sc_DH/Rdtase_CS"/>
</dbReference>
<comment type="similarity">
    <text evidence="1">Belongs to the short-chain dehydrogenases/reductases (SDR) family.</text>
</comment>
<organism evidence="4 5">
    <name type="scientific">Variovorax humicola</name>
    <dbReference type="NCBI Taxonomy" id="1769758"/>
    <lineage>
        <taxon>Bacteria</taxon>
        <taxon>Pseudomonadati</taxon>
        <taxon>Pseudomonadota</taxon>
        <taxon>Betaproteobacteria</taxon>
        <taxon>Burkholderiales</taxon>
        <taxon>Comamonadaceae</taxon>
        <taxon>Variovorax</taxon>
    </lineage>
</organism>
<dbReference type="Pfam" id="PF13561">
    <property type="entry name" value="adh_short_C2"/>
    <property type="match status" value="1"/>
</dbReference>
<evidence type="ECO:0000259" key="3">
    <source>
        <dbReference type="SMART" id="SM00822"/>
    </source>
</evidence>
<dbReference type="CDD" id="cd05233">
    <property type="entry name" value="SDR_c"/>
    <property type="match status" value="1"/>
</dbReference>
<keyword evidence="5" id="KW-1185">Reference proteome</keyword>
<gene>
    <name evidence="4" type="ORF">WKW80_28295</name>
</gene>
<protein>
    <submittedName>
        <fullName evidence="4">SDR family NAD(P)-dependent oxidoreductase</fullName>
    </submittedName>
</protein>
<dbReference type="EMBL" id="JBBKZV010000027">
    <property type="protein sequence ID" value="MEJ8825887.1"/>
    <property type="molecule type" value="Genomic_DNA"/>
</dbReference>
<dbReference type="Proteomes" id="UP001363010">
    <property type="component" value="Unassembled WGS sequence"/>
</dbReference>
<evidence type="ECO:0000256" key="1">
    <source>
        <dbReference type="ARBA" id="ARBA00006484"/>
    </source>
</evidence>
<dbReference type="InterPro" id="IPR002347">
    <property type="entry name" value="SDR_fam"/>
</dbReference>
<reference evidence="4 5" key="1">
    <citation type="submission" date="2024-03" db="EMBL/GenBank/DDBJ databases">
        <title>Novel species of the genus Variovorax.</title>
        <authorList>
            <person name="Liu Q."/>
            <person name="Xin Y.-H."/>
        </authorList>
    </citation>
    <scope>NUCLEOTIDE SEQUENCE [LARGE SCALE GENOMIC DNA]</scope>
    <source>
        <strain evidence="4 5">KACC 18501</strain>
    </source>
</reference>
<dbReference type="InterPro" id="IPR036291">
    <property type="entry name" value="NAD(P)-bd_dom_sf"/>
</dbReference>
<dbReference type="PRINTS" id="PR00081">
    <property type="entry name" value="GDHRDH"/>
</dbReference>
<sequence>MSHPRSQQRYVVSGAASGIGLAVARLAVARGATVGLLDRDTAALAAAAEALGESVVPIACDVADANAVKAAVDQAAHWLGGIDAVVNCAGIDARAPLEQLSDADWARTLAVNLTGPMLLCRAALPYLRSAGGGTIVNVSSAAGLSPLLHRTAYCAAKAGVIMFGKALALEVASDGIRVNAVCPGAVDTPLFRTSYEQSDDPERDLEAIRQRYAMRRIAAPEELAEAVLYLSGPGSSYITGTALAVDGGRTFH</sequence>
<proteinExistence type="inferred from homology"/>
<dbReference type="NCBIfam" id="NF005559">
    <property type="entry name" value="PRK07231.1"/>
    <property type="match status" value="1"/>
</dbReference>
<accession>A0ABU8W749</accession>
<dbReference type="PANTHER" id="PTHR43477:SF1">
    <property type="entry name" value="DIHYDROANTICAPSIN 7-DEHYDROGENASE"/>
    <property type="match status" value="1"/>
</dbReference>
<dbReference type="SMART" id="SM00822">
    <property type="entry name" value="PKS_KR"/>
    <property type="match status" value="1"/>
</dbReference>
<dbReference type="InterPro" id="IPR051122">
    <property type="entry name" value="SDR_DHRS6-like"/>
</dbReference>
<dbReference type="PROSITE" id="PS00061">
    <property type="entry name" value="ADH_SHORT"/>
    <property type="match status" value="1"/>
</dbReference>
<dbReference type="RefSeq" id="WP_340366923.1">
    <property type="nucleotide sequence ID" value="NZ_JBBKZV010000027.1"/>
</dbReference>
<dbReference type="InterPro" id="IPR057326">
    <property type="entry name" value="KR_dom"/>
</dbReference>